<feature type="domain" description="CUE" evidence="4">
    <location>
        <begin position="32"/>
        <end position="75"/>
    </location>
</feature>
<dbReference type="PANTHER" id="PTHR15623">
    <property type="entry name" value="SPERMATOGENESIS-ASSOCIATED SERINE-RICH PROTEIN 2-RELATED"/>
    <property type="match status" value="1"/>
</dbReference>
<dbReference type="SUPFAM" id="SSF46934">
    <property type="entry name" value="UBA-like"/>
    <property type="match status" value="1"/>
</dbReference>
<feature type="region of interest" description="Disordered" evidence="3">
    <location>
        <begin position="467"/>
        <end position="600"/>
    </location>
</feature>
<evidence type="ECO:0000259" key="4">
    <source>
        <dbReference type="PROSITE" id="PS51140"/>
    </source>
</evidence>
<feature type="compositionally biased region" description="Polar residues" evidence="3">
    <location>
        <begin position="582"/>
        <end position="600"/>
    </location>
</feature>
<dbReference type="InterPro" id="IPR009816">
    <property type="entry name" value="SPATS2-like"/>
</dbReference>
<feature type="region of interest" description="Disordered" evidence="3">
    <location>
        <begin position="87"/>
        <end position="112"/>
    </location>
</feature>
<evidence type="ECO:0000313" key="5">
    <source>
        <dbReference type="EMBL" id="KAL3854979.1"/>
    </source>
</evidence>
<gene>
    <name evidence="5" type="ORF">ACJMK2_014211</name>
</gene>
<keyword evidence="2" id="KW-0175">Coiled coil</keyword>
<dbReference type="EMBL" id="JBJQND010000014">
    <property type="protein sequence ID" value="KAL3854979.1"/>
    <property type="molecule type" value="Genomic_DNA"/>
</dbReference>
<evidence type="ECO:0000256" key="2">
    <source>
        <dbReference type="SAM" id="Coils"/>
    </source>
</evidence>
<reference evidence="5 6" key="1">
    <citation type="submission" date="2024-11" db="EMBL/GenBank/DDBJ databases">
        <title>Chromosome-level genome assembly of the freshwater bivalve Anodonta woodiana.</title>
        <authorList>
            <person name="Chen X."/>
        </authorList>
    </citation>
    <scope>NUCLEOTIDE SEQUENCE [LARGE SCALE GENOMIC DNA]</scope>
    <source>
        <strain evidence="5">MN2024</strain>
        <tissue evidence="5">Gills</tissue>
    </source>
</reference>
<dbReference type="InterPro" id="IPR009060">
    <property type="entry name" value="UBA-like_sf"/>
</dbReference>
<dbReference type="Pfam" id="PF07139">
    <property type="entry name" value="SPATS2-like"/>
    <property type="match status" value="1"/>
</dbReference>
<evidence type="ECO:0000256" key="3">
    <source>
        <dbReference type="SAM" id="MobiDB-lite"/>
    </source>
</evidence>
<feature type="compositionally biased region" description="Polar residues" evidence="3">
    <location>
        <begin position="102"/>
        <end position="112"/>
    </location>
</feature>
<name>A0ABD3V003_SINWO</name>
<evidence type="ECO:0000256" key="1">
    <source>
        <dbReference type="ARBA" id="ARBA00007105"/>
    </source>
</evidence>
<proteinExistence type="inferred from homology"/>
<feature type="compositionally biased region" description="Gly residues" evidence="3">
    <location>
        <begin position="556"/>
        <end position="570"/>
    </location>
</feature>
<feature type="region of interest" description="Disordered" evidence="3">
    <location>
        <begin position="162"/>
        <end position="255"/>
    </location>
</feature>
<feature type="compositionally biased region" description="Polar residues" evidence="3">
    <location>
        <begin position="162"/>
        <end position="185"/>
    </location>
</feature>
<comment type="similarity">
    <text evidence="1">Belongs to the SPATS2 family.</text>
</comment>
<dbReference type="PANTHER" id="PTHR15623:SF11">
    <property type="entry name" value="SPERMATOGENESIS-ASSOCIATED SERINE-RICH PROTEIN 2"/>
    <property type="match status" value="1"/>
</dbReference>
<feature type="region of interest" description="Disordered" evidence="3">
    <location>
        <begin position="400"/>
        <end position="435"/>
    </location>
</feature>
<feature type="compositionally biased region" description="Basic and acidic residues" evidence="3">
    <location>
        <begin position="505"/>
        <end position="519"/>
    </location>
</feature>
<sequence length="600" mass="66801">MAKKNVARNDNQGSIHFDTRTKTVMAEVVQDNIKEKVSAVREVVPGKSNNEIILVLQYYDYNVEKAIQAYLEDDAKAALTEWHYSSKPATKKKKNKKKSPQRPVSESGSVTSLKVNGVVNGAVNGDSSEPYVNGDLDPEDVVRNVQSLNGDYSGPIIEKSQAAQQTFKEAPSVISSDSRTTQSPSLDIDKREPTPPPQPQRQQQQYQLSHTNRQTTHSGSYSHSHGNRSRTSSTSSTGEKSATKKTAHSGLEKSIKDLHRQTVSLERLKLLLNSETDKATKRIKFVFDELRTSLNNRENELNAEMEEVKRTAGEIFLMRQKLAAELKMKTDRSERMNEQQLAELRAEIKHFVTDRKIDEDLGRTTRFVYDSDHLIEEIKKFGEIVPIKCAYMMHDPSTSEEAITNQTEVKKDPSPRPKRVSPKPSEKPNQLPHVDPKEAHEIADLQRKLKTSLQLTGIPVEIYPEPELTSVSPDQQPNTTSNSRPSTVGSQRGGRGQNRRGRNFGRPDRYGSGGDRRGEGQAPPQNYQQGSDRGERVVLIGRGTRNQNQSRPPRSGGRGRGGGGYRGRGGNSDRPRNPAPDSGTNVESSQAQASNMTTSE</sequence>
<feature type="compositionally biased region" description="Low complexity" evidence="3">
    <location>
        <begin position="217"/>
        <end position="240"/>
    </location>
</feature>
<keyword evidence="6" id="KW-1185">Reference proteome</keyword>
<accession>A0ABD3V003</accession>
<dbReference type="InterPro" id="IPR003892">
    <property type="entry name" value="CUE"/>
</dbReference>
<evidence type="ECO:0000313" key="6">
    <source>
        <dbReference type="Proteomes" id="UP001634394"/>
    </source>
</evidence>
<dbReference type="PROSITE" id="PS51140">
    <property type="entry name" value="CUE"/>
    <property type="match status" value="1"/>
</dbReference>
<comment type="caution">
    <text evidence="5">The sequence shown here is derived from an EMBL/GenBank/DDBJ whole genome shotgun (WGS) entry which is preliminary data.</text>
</comment>
<dbReference type="AlphaFoldDB" id="A0ABD3V003"/>
<feature type="coiled-coil region" evidence="2">
    <location>
        <begin position="287"/>
        <end position="339"/>
    </location>
</feature>
<feature type="compositionally biased region" description="Polar residues" evidence="3">
    <location>
        <begin position="469"/>
        <end position="488"/>
    </location>
</feature>
<dbReference type="Proteomes" id="UP001634394">
    <property type="component" value="Unassembled WGS sequence"/>
</dbReference>
<dbReference type="Gene3D" id="1.10.8.10">
    <property type="entry name" value="DNA helicase RuvA subunit, C-terminal domain"/>
    <property type="match status" value="1"/>
</dbReference>
<organism evidence="5 6">
    <name type="scientific">Sinanodonta woodiana</name>
    <name type="common">Chinese pond mussel</name>
    <name type="synonym">Anodonta woodiana</name>
    <dbReference type="NCBI Taxonomy" id="1069815"/>
    <lineage>
        <taxon>Eukaryota</taxon>
        <taxon>Metazoa</taxon>
        <taxon>Spiralia</taxon>
        <taxon>Lophotrochozoa</taxon>
        <taxon>Mollusca</taxon>
        <taxon>Bivalvia</taxon>
        <taxon>Autobranchia</taxon>
        <taxon>Heteroconchia</taxon>
        <taxon>Palaeoheterodonta</taxon>
        <taxon>Unionida</taxon>
        <taxon>Unionoidea</taxon>
        <taxon>Unionidae</taxon>
        <taxon>Unioninae</taxon>
        <taxon>Sinanodonta</taxon>
    </lineage>
</organism>
<feature type="compositionally biased region" description="Basic residues" evidence="3">
    <location>
        <begin position="89"/>
        <end position="100"/>
    </location>
</feature>
<protein>
    <recommendedName>
        <fullName evidence="4">CUE domain-containing protein</fullName>
    </recommendedName>
</protein>